<gene>
    <name evidence="1" type="ORF">KOR42_48850</name>
</gene>
<comment type="caution">
    <text evidence="1">The sequence shown here is derived from an EMBL/GenBank/DDBJ whole genome shotgun (WGS) entry which is preliminary data.</text>
</comment>
<dbReference type="EMBL" id="SIHI01000049">
    <property type="protein sequence ID" value="TWT40710.1"/>
    <property type="molecule type" value="Genomic_DNA"/>
</dbReference>
<keyword evidence="2" id="KW-1185">Reference proteome</keyword>
<dbReference type="OrthoDB" id="9785840at2"/>
<proteinExistence type="predicted"/>
<protein>
    <submittedName>
        <fullName evidence="1">Uncharacterized protein</fullName>
    </submittedName>
</protein>
<dbReference type="AlphaFoldDB" id="A0A5C5VRC1"/>
<dbReference type="Proteomes" id="UP000317243">
    <property type="component" value="Unassembled WGS sequence"/>
</dbReference>
<organism evidence="1 2">
    <name type="scientific">Thalassoglobus neptunius</name>
    <dbReference type="NCBI Taxonomy" id="1938619"/>
    <lineage>
        <taxon>Bacteria</taxon>
        <taxon>Pseudomonadati</taxon>
        <taxon>Planctomycetota</taxon>
        <taxon>Planctomycetia</taxon>
        <taxon>Planctomycetales</taxon>
        <taxon>Planctomycetaceae</taxon>
        <taxon>Thalassoglobus</taxon>
    </lineage>
</organism>
<name>A0A5C5VRC1_9PLAN</name>
<accession>A0A5C5VRC1</accession>
<reference evidence="1 2" key="1">
    <citation type="submission" date="2019-02" db="EMBL/GenBank/DDBJ databases">
        <title>Deep-cultivation of Planctomycetes and their phenomic and genomic characterization uncovers novel biology.</title>
        <authorList>
            <person name="Wiegand S."/>
            <person name="Jogler M."/>
            <person name="Boedeker C."/>
            <person name="Pinto D."/>
            <person name="Vollmers J."/>
            <person name="Rivas-Marin E."/>
            <person name="Kohn T."/>
            <person name="Peeters S.H."/>
            <person name="Heuer A."/>
            <person name="Rast P."/>
            <person name="Oberbeckmann S."/>
            <person name="Bunk B."/>
            <person name="Jeske O."/>
            <person name="Meyerdierks A."/>
            <person name="Storesund J.E."/>
            <person name="Kallscheuer N."/>
            <person name="Luecker S."/>
            <person name="Lage O.M."/>
            <person name="Pohl T."/>
            <person name="Merkel B.J."/>
            <person name="Hornburger P."/>
            <person name="Mueller R.-W."/>
            <person name="Bruemmer F."/>
            <person name="Labrenz M."/>
            <person name="Spormann A.M."/>
            <person name="Op Den Camp H."/>
            <person name="Overmann J."/>
            <person name="Amann R."/>
            <person name="Jetten M.S.M."/>
            <person name="Mascher T."/>
            <person name="Medema M.H."/>
            <person name="Devos D.P."/>
            <person name="Kaster A.-K."/>
            <person name="Ovreas L."/>
            <person name="Rohde M."/>
            <person name="Galperin M.Y."/>
            <person name="Jogler C."/>
        </authorList>
    </citation>
    <scope>NUCLEOTIDE SEQUENCE [LARGE SCALE GENOMIC DNA]</scope>
    <source>
        <strain evidence="1 2">KOR42</strain>
    </source>
</reference>
<evidence type="ECO:0000313" key="1">
    <source>
        <dbReference type="EMBL" id="TWT40710.1"/>
    </source>
</evidence>
<dbReference type="RefSeq" id="WP_146512200.1">
    <property type="nucleotide sequence ID" value="NZ_SIHI01000049.1"/>
</dbReference>
<sequence length="366" mass="40889">MIDQTSNVKSHEDPHLGTDVADQYAQVAEVVCERLAANQRVRRNLPDGGRIRIDRQLPFLCVYRHPPEQSGDGARELITTEASYLFASGDPQHHDGLVMLCKKIMAAMREHFGTFLLIEVWEQPPDVHSIDDRILFEIISADCDSIPSTIQTMCSALEKISIKRQSAEVVVRQNKPVCPPGLSSLNLDCTDPQSAGCCSIGLTVNPIYRDSSSQVLFPMVLQALRRQLTIAIRRTVAQFTGSRTDGEGSINSAAYHEFGPSTLVKAARLVDQQLSDISESFDFLLPVTPTNTSEAEQSFQNSGCECAPNLNYRPLPYHPNLLKRQLFGIEIERIEDPTLAHLCWEKQEELDRKLTALRGYPETEVL</sequence>
<evidence type="ECO:0000313" key="2">
    <source>
        <dbReference type="Proteomes" id="UP000317243"/>
    </source>
</evidence>